<dbReference type="Pfam" id="PF09424">
    <property type="entry name" value="YqeY"/>
    <property type="match status" value="1"/>
</dbReference>
<dbReference type="EMBL" id="FQVU01000002">
    <property type="protein sequence ID" value="SHG10831.1"/>
    <property type="molecule type" value="Genomic_DNA"/>
</dbReference>
<evidence type="ECO:0000313" key="1">
    <source>
        <dbReference type="EMBL" id="SHG10831.1"/>
    </source>
</evidence>
<dbReference type="SUPFAM" id="SSF89095">
    <property type="entry name" value="GatB/YqeY motif"/>
    <property type="match status" value="1"/>
</dbReference>
<sequence length="161" mass="17330">MAHAGSVVAMPSLKTRLHDDLNAAMKARDELTTATLRMTLAAVTTEEVAGKAARELSDDEVQKVLAREGKKRREAAEAFDTAGRVELAERERAEGAVLERYLPVQLGDDELSELVRAAVAESGASGPQQLGAVMKLVQPRVAGRADGRRVSDEVRRQLAQA</sequence>
<dbReference type="Proteomes" id="UP000186132">
    <property type="component" value="Unassembled WGS sequence"/>
</dbReference>
<dbReference type="GO" id="GO:0016884">
    <property type="term" value="F:carbon-nitrogen ligase activity, with glutamine as amido-N-donor"/>
    <property type="evidence" value="ECO:0007669"/>
    <property type="project" value="InterPro"/>
</dbReference>
<proteinExistence type="predicted"/>
<name>A0A1M5H464_9ACTN</name>
<dbReference type="InterPro" id="IPR023168">
    <property type="entry name" value="GatB_Yqey_C_2"/>
</dbReference>
<evidence type="ECO:0008006" key="3">
    <source>
        <dbReference type="Google" id="ProtNLM"/>
    </source>
</evidence>
<gene>
    <name evidence="1" type="ORF">SAMN05443575_1393</name>
</gene>
<dbReference type="PANTHER" id="PTHR28055:SF1">
    <property type="entry name" value="ALTERED INHERITANCE OF MITOCHONDRIA PROTEIN 41, MITOCHONDRIAL"/>
    <property type="match status" value="1"/>
</dbReference>
<dbReference type="InterPro" id="IPR042184">
    <property type="entry name" value="YqeY/Aim41_N"/>
</dbReference>
<evidence type="ECO:0000313" key="2">
    <source>
        <dbReference type="Proteomes" id="UP000186132"/>
    </source>
</evidence>
<accession>A0A1M5H464</accession>
<dbReference type="AlphaFoldDB" id="A0A1M5H464"/>
<protein>
    <recommendedName>
        <fullName evidence="3">Glutamyl-tRNA amidotransferase</fullName>
    </recommendedName>
</protein>
<dbReference type="InterPro" id="IPR019004">
    <property type="entry name" value="YqeY/Aim41"/>
</dbReference>
<organism evidence="1 2">
    <name type="scientific">Jatrophihabitans endophyticus</name>
    <dbReference type="NCBI Taxonomy" id="1206085"/>
    <lineage>
        <taxon>Bacteria</taxon>
        <taxon>Bacillati</taxon>
        <taxon>Actinomycetota</taxon>
        <taxon>Actinomycetes</taxon>
        <taxon>Jatrophihabitantales</taxon>
        <taxon>Jatrophihabitantaceae</taxon>
        <taxon>Jatrophihabitans</taxon>
    </lineage>
</organism>
<dbReference type="InterPro" id="IPR003789">
    <property type="entry name" value="Asn/Gln_tRNA_amidoTrase-B-like"/>
</dbReference>
<keyword evidence="2" id="KW-1185">Reference proteome</keyword>
<dbReference type="Gene3D" id="1.10.10.410">
    <property type="match status" value="1"/>
</dbReference>
<dbReference type="PANTHER" id="PTHR28055">
    <property type="entry name" value="ALTERED INHERITANCE OF MITOCHONDRIA PROTEIN 41, MITOCHONDRIAL"/>
    <property type="match status" value="1"/>
</dbReference>
<dbReference type="STRING" id="1206085.SAMN05443575_1393"/>
<dbReference type="Gene3D" id="1.10.1510.10">
    <property type="entry name" value="Uncharacterised protein YqeY/AIM41 PF09424, N-terminal domain"/>
    <property type="match status" value="1"/>
</dbReference>
<reference evidence="1 2" key="1">
    <citation type="submission" date="2016-11" db="EMBL/GenBank/DDBJ databases">
        <authorList>
            <person name="Jaros S."/>
            <person name="Januszkiewicz K."/>
            <person name="Wedrychowicz H."/>
        </authorList>
    </citation>
    <scope>NUCLEOTIDE SEQUENCE [LARGE SCALE GENOMIC DNA]</scope>
    <source>
        <strain evidence="1 2">DSM 45627</strain>
    </source>
</reference>